<dbReference type="Proteomes" id="UP000005408">
    <property type="component" value="Unassembled WGS sequence"/>
</dbReference>
<dbReference type="EnsemblMetazoa" id="G6883.3">
    <property type="protein sequence ID" value="G6883.3:cds"/>
    <property type="gene ID" value="G6883"/>
</dbReference>
<gene>
    <name evidence="2" type="ORF">CGI_10002955</name>
</gene>
<dbReference type="KEGG" id="crg:105319431"/>
<organism evidence="2">
    <name type="scientific">Magallana gigas</name>
    <name type="common">Pacific oyster</name>
    <name type="synonym">Crassostrea gigas</name>
    <dbReference type="NCBI Taxonomy" id="29159"/>
    <lineage>
        <taxon>Eukaryota</taxon>
        <taxon>Metazoa</taxon>
        <taxon>Spiralia</taxon>
        <taxon>Lophotrochozoa</taxon>
        <taxon>Mollusca</taxon>
        <taxon>Bivalvia</taxon>
        <taxon>Autobranchia</taxon>
        <taxon>Pteriomorphia</taxon>
        <taxon>Ostreida</taxon>
        <taxon>Ostreoidea</taxon>
        <taxon>Ostreidae</taxon>
        <taxon>Magallana</taxon>
    </lineage>
</organism>
<evidence type="ECO:0000313" key="4">
    <source>
        <dbReference type="Proteomes" id="UP000005408"/>
    </source>
</evidence>
<keyword evidence="1" id="KW-0732">Signal</keyword>
<protein>
    <submittedName>
        <fullName evidence="2 3">Uncharacterized protein</fullName>
    </submittedName>
</protein>
<dbReference type="EnsemblMetazoa" id="G6883.4">
    <property type="protein sequence ID" value="G6883.4:cds"/>
    <property type="gene ID" value="G6883"/>
</dbReference>
<dbReference type="EMBL" id="JH818812">
    <property type="protein sequence ID" value="EKC22015.1"/>
    <property type="molecule type" value="Genomic_DNA"/>
</dbReference>
<proteinExistence type="predicted"/>
<sequence length="79" mass="8730">MKTIWILAICFATVYSESCQHDDDCQLVHCSTGSVNCIHHICTCTENTGQTCTGKDDCSFHCFHGKPHCVDGLCHCYGD</sequence>
<name>K1PZM7_MAGGI</name>
<reference evidence="3" key="2">
    <citation type="submission" date="2022-08" db="UniProtKB">
        <authorList>
            <consortium name="EnsemblMetazoa"/>
        </authorList>
    </citation>
    <scope>IDENTIFICATION</scope>
    <source>
        <strain evidence="3">05x7-T-G4-1.051#20</strain>
    </source>
</reference>
<evidence type="ECO:0000256" key="1">
    <source>
        <dbReference type="SAM" id="SignalP"/>
    </source>
</evidence>
<evidence type="ECO:0000313" key="2">
    <source>
        <dbReference type="EMBL" id="EKC22015.1"/>
    </source>
</evidence>
<keyword evidence="4" id="KW-1185">Reference proteome</keyword>
<evidence type="ECO:0000313" key="3">
    <source>
        <dbReference type="EnsemblMetazoa" id="G6883.3:cds"/>
    </source>
</evidence>
<reference evidence="2" key="1">
    <citation type="journal article" date="2012" name="Nature">
        <title>The oyster genome reveals stress adaptation and complexity of shell formation.</title>
        <authorList>
            <person name="Zhang G."/>
            <person name="Fang X."/>
            <person name="Guo X."/>
            <person name="Li L."/>
            <person name="Luo R."/>
            <person name="Xu F."/>
            <person name="Yang P."/>
            <person name="Zhang L."/>
            <person name="Wang X."/>
            <person name="Qi H."/>
            <person name="Xiong Z."/>
            <person name="Que H."/>
            <person name="Xie Y."/>
            <person name="Holland P.W."/>
            <person name="Paps J."/>
            <person name="Zhu Y."/>
            <person name="Wu F."/>
            <person name="Chen Y."/>
            <person name="Wang J."/>
            <person name="Peng C."/>
            <person name="Meng J."/>
            <person name="Yang L."/>
            <person name="Liu J."/>
            <person name="Wen B."/>
            <person name="Zhang N."/>
            <person name="Huang Z."/>
            <person name="Zhu Q."/>
            <person name="Feng Y."/>
            <person name="Mount A."/>
            <person name="Hedgecock D."/>
            <person name="Xu Z."/>
            <person name="Liu Y."/>
            <person name="Domazet-Loso T."/>
            <person name="Du Y."/>
            <person name="Sun X."/>
            <person name="Zhang S."/>
            <person name="Liu B."/>
            <person name="Cheng P."/>
            <person name="Jiang X."/>
            <person name="Li J."/>
            <person name="Fan D."/>
            <person name="Wang W."/>
            <person name="Fu W."/>
            <person name="Wang T."/>
            <person name="Wang B."/>
            <person name="Zhang J."/>
            <person name="Peng Z."/>
            <person name="Li Y."/>
            <person name="Li N."/>
            <person name="Wang J."/>
            <person name="Chen M."/>
            <person name="He Y."/>
            <person name="Tan F."/>
            <person name="Song X."/>
            <person name="Zheng Q."/>
            <person name="Huang R."/>
            <person name="Yang H."/>
            <person name="Du X."/>
            <person name="Chen L."/>
            <person name="Yang M."/>
            <person name="Gaffney P.M."/>
            <person name="Wang S."/>
            <person name="Luo L."/>
            <person name="She Z."/>
            <person name="Ming Y."/>
            <person name="Huang W."/>
            <person name="Zhang S."/>
            <person name="Huang B."/>
            <person name="Zhang Y."/>
            <person name="Qu T."/>
            <person name="Ni P."/>
            <person name="Miao G."/>
            <person name="Wang J."/>
            <person name="Wang Q."/>
            <person name="Steinberg C.E."/>
            <person name="Wang H."/>
            <person name="Li N."/>
            <person name="Qian L."/>
            <person name="Zhang G."/>
            <person name="Li Y."/>
            <person name="Yang H."/>
            <person name="Liu X."/>
            <person name="Wang J."/>
            <person name="Yin Y."/>
            <person name="Wang J."/>
        </authorList>
    </citation>
    <scope>NUCLEOTIDE SEQUENCE [LARGE SCALE GENOMIC DNA]</scope>
    <source>
        <strain evidence="2">05x7-T-G4-1.051#20</strain>
    </source>
</reference>
<dbReference type="AlphaFoldDB" id="K1PZM7"/>
<feature type="chain" id="PRO_5042455682" evidence="1">
    <location>
        <begin position="17"/>
        <end position="79"/>
    </location>
</feature>
<accession>K1PZM7</accession>
<dbReference type="HOGENOM" id="CLU_2608344_0_0_1"/>
<dbReference type="OrthoDB" id="6049614at2759"/>
<feature type="signal peptide" evidence="1">
    <location>
        <begin position="1"/>
        <end position="16"/>
    </location>
</feature>
<dbReference type="OMA" id="ICTCTEN"/>